<evidence type="ECO:0000259" key="9">
    <source>
        <dbReference type="SMART" id="SM00813"/>
    </source>
</evidence>
<keyword evidence="6" id="KW-0378">Hydrolase</keyword>
<dbReference type="PANTHER" id="PTHR43576:SF2">
    <property type="entry name" value="INTRACELLULAR EXO-ALPHA-L-ARABINOFURANOSIDASE 2"/>
    <property type="match status" value="1"/>
</dbReference>
<dbReference type="SMART" id="SM00813">
    <property type="entry name" value="Alpha-L-AF_C"/>
    <property type="match status" value="1"/>
</dbReference>
<evidence type="ECO:0000256" key="8">
    <source>
        <dbReference type="ARBA" id="ARBA00023295"/>
    </source>
</evidence>
<organism evidence="10 11">
    <name type="scientific">Jutongia hominis</name>
    <dbReference type="NCBI Taxonomy" id="2763664"/>
    <lineage>
        <taxon>Bacteria</taxon>
        <taxon>Bacillati</taxon>
        <taxon>Bacillota</taxon>
        <taxon>Clostridia</taxon>
        <taxon>Lachnospirales</taxon>
        <taxon>Lachnospiraceae</taxon>
        <taxon>Jutongia</taxon>
    </lineage>
</organism>
<dbReference type="Pfam" id="PF06964">
    <property type="entry name" value="Alpha-L-AF_C"/>
    <property type="match status" value="1"/>
</dbReference>
<comment type="subunit">
    <text evidence="4">Homohexamer; trimer of dimers.</text>
</comment>
<evidence type="ECO:0000256" key="1">
    <source>
        <dbReference type="ARBA" id="ARBA00001462"/>
    </source>
</evidence>
<dbReference type="Gene3D" id="2.60.40.1180">
    <property type="entry name" value="Golgi alpha-mannosidase II"/>
    <property type="match status" value="1"/>
</dbReference>
<dbReference type="SUPFAM" id="SSF51445">
    <property type="entry name" value="(Trans)glycosidases"/>
    <property type="match status" value="1"/>
</dbReference>
<dbReference type="SUPFAM" id="SSF51011">
    <property type="entry name" value="Glycosyl hydrolase domain"/>
    <property type="match status" value="1"/>
</dbReference>
<sequence>MIQTKLKINANKECSHIAPEIYGQFSEHLGRCIYEGIYVGEDSDIPNKNGIRTDVVEALKELKVPVLRWPGGCFADEYHWKDGIGPEENRRHMVNSNWGGVVEDNSFGTHEFMDLCEQIGCEPYLAVNMGSGTVAEAADWVEYLTADGESDMAKLRAKNGHKEPWKIKYLGIGNENWGCGGNMSADYYANEYKKYQTFCREYGDNHLYKIACGPSADDYEWTKELLKRVNGCHTRGISLHYYTLPTGDWGHKGSATEFDEKEYYQTIQQTMRMDEVIKGHLAVMDKYDPDHKISLIVDEWGTWYDVEPGMNPGFLYQQNTMRDAIVAAYNLNLFNKHSDRIAMANIAQAVNVLQAMILTQADQLVKTPTYEVFWMYRDHQNATLVESHMLPGMTGTEEVWVPALSESCSIQEKNGEKILTITLSNASLKDPAQIAIELEEGMQFAGEASITELTGEVHAHNTFEQPDCIMHQDKIEQWSGKTKTIEVGPCSVYKVSVHVKA</sequence>
<dbReference type="Pfam" id="PF22848">
    <property type="entry name" value="ASD1_dom"/>
    <property type="match status" value="1"/>
</dbReference>
<dbReference type="InterPro" id="IPR055235">
    <property type="entry name" value="ASD1_cat"/>
</dbReference>
<comment type="pathway">
    <text evidence="2">Glycan metabolism.</text>
</comment>
<reference evidence="10 11" key="1">
    <citation type="submission" date="2020-08" db="EMBL/GenBank/DDBJ databases">
        <title>Genome public.</title>
        <authorList>
            <person name="Liu C."/>
            <person name="Sun Q."/>
        </authorList>
    </citation>
    <scope>NUCLEOTIDE SEQUENCE [LARGE SCALE GENOMIC DNA]</scope>
    <source>
        <strain evidence="10 11">BX3</strain>
    </source>
</reference>
<comment type="caution">
    <text evidence="10">The sequence shown here is derived from an EMBL/GenBank/DDBJ whole genome shotgun (WGS) entry which is preliminary data.</text>
</comment>
<evidence type="ECO:0000256" key="3">
    <source>
        <dbReference type="ARBA" id="ARBA00007186"/>
    </source>
</evidence>
<proteinExistence type="inferred from homology"/>
<keyword evidence="8" id="KW-0326">Glycosidase</keyword>
<dbReference type="EMBL" id="JACRSW010000001">
    <property type="protein sequence ID" value="MBC8556158.1"/>
    <property type="molecule type" value="Genomic_DNA"/>
</dbReference>
<dbReference type="InterPro" id="IPR013780">
    <property type="entry name" value="Glyco_hydro_b"/>
</dbReference>
<protein>
    <recommendedName>
        <fullName evidence="5">non-reducing end alpha-L-arabinofuranosidase</fullName>
        <ecNumber evidence="5">3.2.1.55</ecNumber>
    </recommendedName>
</protein>
<evidence type="ECO:0000313" key="10">
    <source>
        <dbReference type="EMBL" id="MBC8556158.1"/>
    </source>
</evidence>
<dbReference type="Proteomes" id="UP000637513">
    <property type="component" value="Unassembled WGS sequence"/>
</dbReference>
<dbReference type="InterPro" id="IPR017853">
    <property type="entry name" value="GH"/>
</dbReference>
<gene>
    <name evidence="10" type="ORF">H8700_00280</name>
</gene>
<dbReference type="EC" id="3.2.1.55" evidence="5"/>
<name>A0ABR7MQT7_9FIRM</name>
<evidence type="ECO:0000256" key="2">
    <source>
        <dbReference type="ARBA" id="ARBA00004881"/>
    </source>
</evidence>
<dbReference type="PANTHER" id="PTHR43576">
    <property type="entry name" value="ALPHA-L-ARABINOFURANOSIDASE C-RELATED"/>
    <property type="match status" value="1"/>
</dbReference>
<comment type="catalytic activity">
    <reaction evidence="1">
        <text>Hydrolysis of terminal non-reducing alpha-L-arabinofuranoside residues in alpha-L-arabinosides.</text>
        <dbReference type="EC" id="3.2.1.55"/>
    </reaction>
</comment>
<keyword evidence="11" id="KW-1185">Reference proteome</keyword>
<evidence type="ECO:0000256" key="5">
    <source>
        <dbReference type="ARBA" id="ARBA00012670"/>
    </source>
</evidence>
<feature type="domain" description="Alpha-L-arabinofuranosidase C-terminal" evidence="9">
    <location>
        <begin position="298"/>
        <end position="491"/>
    </location>
</feature>
<dbReference type="RefSeq" id="WP_249302108.1">
    <property type="nucleotide sequence ID" value="NZ_JACRSW010000001.1"/>
</dbReference>
<evidence type="ECO:0000256" key="6">
    <source>
        <dbReference type="ARBA" id="ARBA00022801"/>
    </source>
</evidence>
<keyword evidence="7" id="KW-0119">Carbohydrate metabolism</keyword>
<accession>A0ABR7MQT7</accession>
<comment type="similarity">
    <text evidence="3">Belongs to the glycosyl hydrolase 51 family.</text>
</comment>
<evidence type="ECO:0000256" key="7">
    <source>
        <dbReference type="ARBA" id="ARBA00023277"/>
    </source>
</evidence>
<dbReference type="InterPro" id="IPR010720">
    <property type="entry name" value="Alpha-L-AF_C"/>
</dbReference>
<evidence type="ECO:0000313" key="11">
    <source>
        <dbReference type="Proteomes" id="UP000637513"/>
    </source>
</evidence>
<evidence type="ECO:0000256" key="4">
    <source>
        <dbReference type="ARBA" id="ARBA00011165"/>
    </source>
</evidence>
<dbReference type="Gene3D" id="3.20.20.80">
    <property type="entry name" value="Glycosidases"/>
    <property type="match status" value="1"/>
</dbReference>